<proteinExistence type="predicted"/>
<dbReference type="Gene3D" id="3.40.50.2000">
    <property type="entry name" value="Glycogen Phosphorylase B"/>
    <property type="match status" value="1"/>
</dbReference>
<sequence>MEAFSQLNKKYDNLELVIRSYVPQHIKEKYKKLRNIKIIDKIIPWEELEQEFKFSDIFLFPSHHTPGLAILEAMSYELPVITTDVWANPELVKDGETGFIIKKSEKIQYYVENFIPNWSVPESLKIIKNTTDPTVVEELVDKTRILIENEELRRRMGRAGRQEIEIGRFSIEKRNEKLRKIFDEASGCSLPLD</sequence>
<gene>
    <name evidence="1" type="ORF">S12H4_18313</name>
</gene>
<dbReference type="PANTHER" id="PTHR12526">
    <property type="entry name" value="GLYCOSYLTRANSFERASE"/>
    <property type="match status" value="1"/>
</dbReference>
<accession>X1R405</accession>
<organism evidence="1">
    <name type="scientific">marine sediment metagenome</name>
    <dbReference type="NCBI Taxonomy" id="412755"/>
    <lineage>
        <taxon>unclassified sequences</taxon>
        <taxon>metagenomes</taxon>
        <taxon>ecological metagenomes</taxon>
    </lineage>
</organism>
<dbReference type="AlphaFoldDB" id="X1R405"/>
<reference evidence="1" key="1">
    <citation type="journal article" date="2014" name="Front. Microbiol.">
        <title>High frequency of phylogenetically diverse reductive dehalogenase-homologous genes in deep subseafloor sedimentary metagenomes.</title>
        <authorList>
            <person name="Kawai M."/>
            <person name="Futagami T."/>
            <person name="Toyoda A."/>
            <person name="Takaki Y."/>
            <person name="Nishi S."/>
            <person name="Hori S."/>
            <person name="Arai W."/>
            <person name="Tsubouchi T."/>
            <person name="Morono Y."/>
            <person name="Uchiyama I."/>
            <person name="Ito T."/>
            <person name="Fujiyama A."/>
            <person name="Inagaki F."/>
            <person name="Takami H."/>
        </authorList>
    </citation>
    <scope>NUCLEOTIDE SEQUENCE</scope>
    <source>
        <strain evidence="1">Expedition CK06-06</strain>
    </source>
</reference>
<dbReference type="CDD" id="cd03801">
    <property type="entry name" value="GT4_PimA-like"/>
    <property type="match status" value="1"/>
</dbReference>
<name>X1R405_9ZZZZ</name>
<dbReference type="EMBL" id="BARW01009032">
    <property type="protein sequence ID" value="GAI75273.1"/>
    <property type="molecule type" value="Genomic_DNA"/>
</dbReference>
<protein>
    <submittedName>
        <fullName evidence="1">Uncharacterized protein</fullName>
    </submittedName>
</protein>
<dbReference type="PANTHER" id="PTHR12526:SF630">
    <property type="entry name" value="GLYCOSYLTRANSFERASE"/>
    <property type="match status" value="1"/>
</dbReference>
<dbReference type="SUPFAM" id="SSF53756">
    <property type="entry name" value="UDP-Glycosyltransferase/glycogen phosphorylase"/>
    <property type="match status" value="1"/>
</dbReference>
<evidence type="ECO:0000313" key="1">
    <source>
        <dbReference type="EMBL" id="GAI75273.1"/>
    </source>
</evidence>
<comment type="caution">
    <text evidence="1">The sequence shown here is derived from an EMBL/GenBank/DDBJ whole genome shotgun (WGS) entry which is preliminary data.</text>
</comment>
<dbReference type="Pfam" id="PF13692">
    <property type="entry name" value="Glyco_trans_1_4"/>
    <property type="match status" value="1"/>
</dbReference>